<dbReference type="Proteomes" id="UP000054516">
    <property type="component" value="Unassembled WGS sequence"/>
</dbReference>
<dbReference type="OrthoDB" id="2142040at2759"/>
<evidence type="ECO:0000313" key="3">
    <source>
        <dbReference type="Proteomes" id="UP000054516"/>
    </source>
</evidence>
<dbReference type="InterPro" id="IPR002110">
    <property type="entry name" value="Ankyrin_rpt"/>
</dbReference>
<feature type="repeat" description="ANK" evidence="1">
    <location>
        <begin position="38"/>
        <end position="70"/>
    </location>
</feature>
<dbReference type="PROSITE" id="PS50088">
    <property type="entry name" value="ANK_REPEAT"/>
    <property type="match status" value="2"/>
</dbReference>
<dbReference type="InterPro" id="IPR036770">
    <property type="entry name" value="Ankyrin_rpt-contain_sf"/>
</dbReference>
<dbReference type="OMA" id="MADNIFV"/>
<keyword evidence="3" id="KW-1185">Reference proteome</keyword>
<dbReference type="Pfam" id="PF12796">
    <property type="entry name" value="Ank_2"/>
    <property type="match status" value="1"/>
</dbReference>
<dbReference type="SUPFAM" id="SSF48403">
    <property type="entry name" value="Ankyrin repeat"/>
    <property type="match status" value="1"/>
</dbReference>
<dbReference type="PANTHER" id="PTHR34706:SF3">
    <property type="entry name" value="ANKYRIN REPEAT PROTEIN (AFU_ORTHOLOGUE AFUA_7G06200)"/>
    <property type="match status" value="1"/>
</dbReference>
<dbReference type="PANTHER" id="PTHR34706">
    <property type="entry name" value="SLR1338 PROTEIN"/>
    <property type="match status" value="1"/>
</dbReference>
<dbReference type="Pfam" id="PF00023">
    <property type="entry name" value="Ank"/>
    <property type="match status" value="1"/>
</dbReference>
<keyword evidence="1" id="KW-0040">ANK repeat</keyword>
<proteinExistence type="predicted"/>
<name>A0A1W2TRW0_ROSNE</name>
<dbReference type="Gene3D" id="1.25.40.20">
    <property type="entry name" value="Ankyrin repeat-containing domain"/>
    <property type="match status" value="2"/>
</dbReference>
<sequence length="532" mass="59068">MTTIWDEAGAIPPTLTAEKLAQYARGRPGIVNEIEPRTGLTPLAAAIRAGNATTVNLLLENGADADKKTRDGLTPMYLAASAASAGSRPRMVQLLLAKYPKTFDEAGPASLAQGDTPLMAAARKKDARVIRLLVEQGASKTKTNADGKTARQIADEFTPAGLDVEKALQVAASKGRGGVVTYVDEWVLEVLAHYNVWGPLGGIFDSATRSYYDIPLPGPWLEDVAEPQTVADFKNNLENAVKRGGLERFFPPGDPYLQQVAEKAFKLKNDPKNLLNKPKQVDGLAKLALYQPILYCDDSWSMWVEEDKKGKGDRWRAQVELVRRISDVATRAVPDKRGCHLRFINTDTPTYNNLDKDRVGSIMANFGMKDGWTPIGTRLRENVLDPLVYPELNANTIKRPWLILITTDGYPTKEKAMKGVTPGPVDENKNEDPDRIRKEIRFLGKELENHGYRQDVVRFSISQIGKKISYTDDEEKVKLFLDGLESDPDIQDVLYRTAEIMDAKYDDLKGNEKNLEVFLLTTLLSPLQSLLN</sequence>
<accession>A0A1W2TRW0</accession>
<evidence type="ECO:0000313" key="2">
    <source>
        <dbReference type="EMBL" id="GAP91254.1"/>
    </source>
</evidence>
<gene>
    <name evidence="2" type="ORF">SAMD00023353_5800540</name>
</gene>
<reference evidence="2" key="1">
    <citation type="submission" date="2016-03" db="EMBL/GenBank/DDBJ databases">
        <title>Draft genome sequence of Rosellinia necatrix.</title>
        <authorList>
            <person name="Kanematsu S."/>
        </authorList>
    </citation>
    <scope>NUCLEOTIDE SEQUENCE [LARGE SCALE GENOMIC DNA]</scope>
    <source>
        <strain evidence="2">W97</strain>
    </source>
</reference>
<dbReference type="PROSITE" id="PS50297">
    <property type="entry name" value="ANK_REP_REGION"/>
    <property type="match status" value="2"/>
</dbReference>
<feature type="repeat" description="ANK" evidence="1">
    <location>
        <begin position="113"/>
        <end position="145"/>
    </location>
</feature>
<organism evidence="2">
    <name type="scientific">Rosellinia necatrix</name>
    <name type="common">White root-rot fungus</name>
    <dbReference type="NCBI Taxonomy" id="77044"/>
    <lineage>
        <taxon>Eukaryota</taxon>
        <taxon>Fungi</taxon>
        <taxon>Dikarya</taxon>
        <taxon>Ascomycota</taxon>
        <taxon>Pezizomycotina</taxon>
        <taxon>Sordariomycetes</taxon>
        <taxon>Xylariomycetidae</taxon>
        <taxon>Xylariales</taxon>
        <taxon>Xylariaceae</taxon>
        <taxon>Rosellinia</taxon>
    </lineage>
</organism>
<protein>
    <submittedName>
        <fullName evidence="2">Putative ankyrin repeat protein</fullName>
    </submittedName>
</protein>
<evidence type="ECO:0000256" key="1">
    <source>
        <dbReference type="PROSITE-ProRule" id="PRU00023"/>
    </source>
</evidence>
<dbReference type="SMART" id="SM00248">
    <property type="entry name" value="ANK"/>
    <property type="match status" value="3"/>
</dbReference>
<dbReference type="STRING" id="77044.A0A1W2TRW0"/>
<dbReference type="EMBL" id="DF977503">
    <property type="protein sequence ID" value="GAP91254.1"/>
    <property type="molecule type" value="Genomic_DNA"/>
</dbReference>
<dbReference type="AlphaFoldDB" id="A0A1W2TRW0"/>